<keyword evidence="3" id="KW-0175">Coiled coil</keyword>
<name>A0ABX1QKJ0_9PROT</name>
<evidence type="ECO:0000256" key="2">
    <source>
        <dbReference type="ARBA" id="ARBA00044954"/>
    </source>
</evidence>
<proteinExistence type="inferred from homology"/>
<keyword evidence="1" id="KW-0535">Nitrogen fixation</keyword>
<dbReference type="InterPro" id="IPR007774">
    <property type="entry name" value="Put_N_fixation"/>
</dbReference>
<keyword evidence="5" id="KW-1185">Reference proteome</keyword>
<evidence type="ECO:0000313" key="4">
    <source>
        <dbReference type="EMBL" id="NMH16212.1"/>
    </source>
</evidence>
<sequence>METQEALKAEVKRLNARAMAARMALHDLSEELPVGLDRVMAVAQETVTAFEQLEAARRRLAQAGS</sequence>
<comment type="similarity">
    <text evidence="2">Belongs to the UPF0437 family.</text>
</comment>
<dbReference type="Gene3D" id="1.10.287.660">
    <property type="entry name" value="Helix hairpin bin"/>
    <property type="match status" value="1"/>
</dbReference>
<dbReference type="EMBL" id="JAAAUB010000003">
    <property type="protein sequence ID" value="NMH16212.1"/>
    <property type="molecule type" value="Genomic_DNA"/>
</dbReference>
<evidence type="ECO:0000256" key="3">
    <source>
        <dbReference type="SAM" id="Coils"/>
    </source>
</evidence>
<feature type="coiled-coil region" evidence="3">
    <location>
        <begin position="4"/>
        <end position="31"/>
    </location>
</feature>
<reference evidence="4 5" key="1">
    <citation type="journal article" date="2020" name="Curr. Microbiol.">
        <title>Tepidiphilus baoligensis sp. nov., a Novel Bacterium of the Family Hydrogenophilaceae Isolated from an Oil Reservoir.</title>
        <authorList>
            <person name="Zhang X."/>
            <person name="Wang G."/>
            <person name="Ma X."/>
            <person name="Yu J."/>
            <person name="You J."/>
            <person name="Xue Y."/>
            <person name="Ma Y."/>
        </authorList>
    </citation>
    <scope>NUCLEOTIDE SEQUENCE [LARGE SCALE GENOMIC DNA]</scope>
    <source>
        <strain evidence="4 5">B18-69</strain>
    </source>
</reference>
<dbReference type="Proteomes" id="UP000669605">
    <property type="component" value="Unassembled WGS sequence"/>
</dbReference>
<gene>
    <name evidence="4" type="ORF">GV368_03645</name>
</gene>
<evidence type="ECO:0000256" key="1">
    <source>
        <dbReference type="ARBA" id="ARBA00023231"/>
    </source>
</evidence>
<organism evidence="4 5">
    <name type="scientific">Tepidiphilus baoligensis</name>
    <dbReference type="NCBI Taxonomy" id="2698687"/>
    <lineage>
        <taxon>Bacteria</taxon>
        <taxon>Pseudomonadati</taxon>
        <taxon>Pseudomonadota</taxon>
        <taxon>Hydrogenophilia</taxon>
        <taxon>Hydrogenophilales</taxon>
        <taxon>Hydrogenophilaceae</taxon>
        <taxon>Tepidiphilus</taxon>
    </lineage>
</organism>
<dbReference type="Pfam" id="PF05082">
    <property type="entry name" value="Rop-like"/>
    <property type="match status" value="1"/>
</dbReference>
<dbReference type="InterPro" id="IPR029012">
    <property type="entry name" value="Helix_hairpin_bin_sf"/>
</dbReference>
<protein>
    <submittedName>
        <fullName evidence="4">Uncharacterized protein</fullName>
    </submittedName>
</protein>
<comment type="caution">
    <text evidence="4">The sequence shown here is derived from an EMBL/GenBank/DDBJ whole genome shotgun (WGS) entry which is preliminary data.</text>
</comment>
<accession>A0ABX1QKJ0</accession>
<dbReference type="PIRSF" id="PIRSF037676">
    <property type="entry name" value="DUF683"/>
    <property type="match status" value="1"/>
</dbReference>
<evidence type="ECO:0000313" key="5">
    <source>
        <dbReference type="Proteomes" id="UP000669605"/>
    </source>
</evidence>